<reference evidence="2 3" key="2">
    <citation type="journal article" date="2023" name="Mol. Biol. Evol.">
        <title>Genomics of Secondarily Temperate Adaptation in the Only Non-Antarctic Icefish.</title>
        <authorList>
            <person name="Rivera-Colon A.G."/>
            <person name="Rayamajhi N."/>
            <person name="Minhas B.F."/>
            <person name="Madrigal G."/>
            <person name="Bilyk K.T."/>
            <person name="Yoon V."/>
            <person name="Hune M."/>
            <person name="Gregory S."/>
            <person name="Cheng C.H.C."/>
            <person name="Catchen J.M."/>
        </authorList>
    </citation>
    <scope>NUCLEOTIDE SEQUENCE [LARGE SCALE GENOMIC DNA]</scope>
    <source>
        <strain evidence="2">JMC-PN-2008</strain>
    </source>
</reference>
<evidence type="ECO:0000313" key="3">
    <source>
        <dbReference type="Proteomes" id="UP001346869"/>
    </source>
</evidence>
<dbReference type="PANTHER" id="PTHR47773">
    <property type="entry name" value="SI:DKEY-9I5.2-RELATED"/>
    <property type="match status" value="1"/>
</dbReference>
<sequence>MRCTPRCTCLRWVQVESQPSTCSCGCEWCVTHEDVRCPTDVELNILSNRVLGSALLPEFNPPGRPTGERIAVEYLLAQSDRGDLLGQQHGELGLILPDLQVDVPEEDFLDITISDATETLSESPHHESPSLHADSQSLDAVEICSEGQPEAQSEDELAISPPHSPSFHADASSQDSRCDIRGVPGWEAVDSLAEYLVDLNRTITALSTAEIAEIVRLYGNMSAMDKAPSKYSLKSKKKTLPGPWRASRKRSGSAPGQQAAERLFMTHGQAAQRPDKNRVSECVSLRLWKEYELARNRPKDCKGKTLPVAQSMVKTYCHIKQLLEDSLVIQDKTNLVLVTINNTTVSSWLHERQKRTGRDSLLQGVQLPQKVFFHQPHLLPHPLTRRIFFTSPISCLMAVPYASSPISCLMAVPYASSPISYLILVHAGCSSTSPTSCLIPVHAGCSSTSPTSCLILVHAGSSSTSPTSCLILLHAGSSSTSPISCLMAVPYASSPISCLMAVPYASSPISYLILVHAGCSSTSPTSCLIPVHAGCSSTSPISCLIPVHAGSSSTSPISCLILAAATNNSCISTGNSIVI</sequence>
<comment type="caution">
    <text evidence="2">The sequence shown here is derived from an EMBL/GenBank/DDBJ whole genome shotgun (WGS) entry which is preliminary data.</text>
</comment>
<organism evidence="2 3">
    <name type="scientific">Eleginops maclovinus</name>
    <name type="common">Patagonian blennie</name>
    <name type="synonym">Eleginus maclovinus</name>
    <dbReference type="NCBI Taxonomy" id="56733"/>
    <lineage>
        <taxon>Eukaryota</taxon>
        <taxon>Metazoa</taxon>
        <taxon>Chordata</taxon>
        <taxon>Craniata</taxon>
        <taxon>Vertebrata</taxon>
        <taxon>Euteleostomi</taxon>
        <taxon>Actinopterygii</taxon>
        <taxon>Neopterygii</taxon>
        <taxon>Teleostei</taxon>
        <taxon>Neoteleostei</taxon>
        <taxon>Acanthomorphata</taxon>
        <taxon>Eupercaria</taxon>
        <taxon>Perciformes</taxon>
        <taxon>Notothenioidei</taxon>
        <taxon>Eleginopidae</taxon>
        <taxon>Eleginops</taxon>
    </lineage>
</organism>
<dbReference type="Proteomes" id="UP001346869">
    <property type="component" value="Unassembled WGS sequence"/>
</dbReference>
<evidence type="ECO:0000256" key="1">
    <source>
        <dbReference type="SAM" id="MobiDB-lite"/>
    </source>
</evidence>
<dbReference type="AlphaFoldDB" id="A0AAN7XQT4"/>
<evidence type="ECO:0000313" key="2">
    <source>
        <dbReference type="EMBL" id="KAK5865341.1"/>
    </source>
</evidence>
<dbReference type="EMBL" id="JAUZQC010000010">
    <property type="protein sequence ID" value="KAK5865341.1"/>
    <property type="molecule type" value="Genomic_DNA"/>
</dbReference>
<keyword evidence="3" id="KW-1185">Reference proteome</keyword>
<dbReference type="PANTHER" id="PTHR47773:SF1">
    <property type="entry name" value="C2H2-TYPE DOMAIN-CONTAINING PROTEIN"/>
    <property type="match status" value="1"/>
</dbReference>
<feature type="region of interest" description="Disordered" evidence="1">
    <location>
        <begin position="228"/>
        <end position="258"/>
    </location>
</feature>
<proteinExistence type="predicted"/>
<reference evidence="2 3" key="1">
    <citation type="journal article" date="2023" name="Genes (Basel)">
        <title>Chromosome-Level Genome Assembly and Circadian Gene Repertoire of the Patagonia Blennie Eleginops maclovinus-The Closest Ancestral Proxy of Antarctic Cryonotothenioids.</title>
        <authorList>
            <person name="Cheng C.C."/>
            <person name="Rivera-Colon A.G."/>
            <person name="Minhas B.F."/>
            <person name="Wilson L."/>
            <person name="Rayamajhi N."/>
            <person name="Vargas-Chacoff L."/>
            <person name="Catchen J.M."/>
        </authorList>
    </citation>
    <scope>NUCLEOTIDE SEQUENCE [LARGE SCALE GENOMIC DNA]</scope>
    <source>
        <strain evidence="2">JMC-PN-2008</strain>
    </source>
</reference>
<protein>
    <submittedName>
        <fullName evidence="2">Uncharacterized protein</fullName>
    </submittedName>
</protein>
<gene>
    <name evidence="2" type="ORF">PBY51_016513</name>
</gene>
<feature type="region of interest" description="Disordered" evidence="1">
    <location>
        <begin position="143"/>
        <end position="178"/>
    </location>
</feature>
<name>A0AAN7XQT4_ELEMC</name>
<accession>A0AAN7XQT4</accession>